<feature type="compositionally biased region" description="Low complexity" evidence="3">
    <location>
        <begin position="66"/>
        <end position="78"/>
    </location>
</feature>
<accession>A0A151Z6M0</accession>
<comment type="caution">
    <text evidence="5">The sequence shown here is derived from an EMBL/GenBank/DDBJ whole genome shotgun (WGS) entry which is preliminary data.</text>
</comment>
<dbReference type="OrthoDB" id="3231855at2759"/>
<feature type="domain" description="Smr" evidence="4">
    <location>
        <begin position="252"/>
        <end position="328"/>
    </location>
</feature>
<dbReference type="PROSITE" id="PS50084">
    <property type="entry name" value="KH_TYPE_1"/>
    <property type="match status" value="1"/>
</dbReference>
<dbReference type="Proteomes" id="UP000076078">
    <property type="component" value="Unassembled WGS sequence"/>
</dbReference>
<dbReference type="InterPro" id="IPR004087">
    <property type="entry name" value="KH_dom"/>
</dbReference>
<dbReference type="InterPro" id="IPR013899">
    <property type="entry name" value="DUF1771"/>
</dbReference>
<keyword evidence="6" id="KW-1185">Reference proteome</keyword>
<evidence type="ECO:0000259" key="4">
    <source>
        <dbReference type="PROSITE" id="PS50828"/>
    </source>
</evidence>
<evidence type="ECO:0000313" key="5">
    <source>
        <dbReference type="EMBL" id="KYQ89578.1"/>
    </source>
</evidence>
<reference evidence="5 6" key="1">
    <citation type="submission" date="2015-12" db="EMBL/GenBank/DDBJ databases">
        <title>Dictyostelia acquired genes for synthesis and detection of signals that induce cell-type specialization by lateral gene transfer from prokaryotes.</title>
        <authorList>
            <person name="Gloeckner G."/>
            <person name="Schaap P."/>
        </authorList>
    </citation>
    <scope>NUCLEOTIDE SEQUENCE [LARGE SCALE GENOMIC DNA]</scope>
    <source>
        <strain evidence="5 6">TK</strain>
    </source>
</reference>
<dbReference type="CDD" id="cd00105">
    <property type="entry name" value="KH-I"/>
    <property type="match status" value="1"/>
</dbReference>
<dbReference type="PROSITE" id="PS50828">
    <property type="entry name" value="SMR"/>
    <property type="match status" value="1"/>
</dbReference>
<feature type="coiled-coil region" evidence="2">
    <location>
        <begin position="153"/>
        <end position="238"/>
    </location>
</feature>
<evidence type="ECO:0000256" key="2">
    <source>
        <dbReference type="SAM" id="Coils"/>
    </source>
</evidence>
<dbReference type="Gene3D" id="3.30.1370.110">
    <property type="match status" value="1"/>
</dbReference>
<dbReference type="Pfam" id="PF08590">
    <property type="entry name" value="DUF1771"/>
    <property type="match status" value="1"/>
</dbReference>
<dbReference type="SMART" id="SM01162">
    <property type="entry name" value="DUF1771"/>
    <property type="match status" value="1"/>
</dbReference>
<evidence type="ECO:0000313" key="6">
    <source>
        <dbReference type="Proteomes" id="UP000076078"/>
    </source>
</evidence>
<dbReference type="SMART" id="SM00322">
    <property type="entry name" value="KH"/>
    <property type="match status" value="1"/>
</dbReference>
<dbReference type="InterPro" id="IPR004088">
    <property type="entry name" value="KH_dom_type_1"/>
</dbReference>
<dbReference type="Gene3D" id="3.30.1370.10">
    <property type="entry name" value="K Homology domain, type 1"/>
    <property type="match status" value="1"/>
</dbReference>
<keyword evidence="1" id="KW-0694">RNA-binding</keyword>
<feature type="compositionally biased region" description="Low complexity" evidence="3">
    <location>
        <begin position="19"/>
        <end position="46"/>
    </location>
</feature>
<dbReference type="SUPFAM" id="SSF160443">
    <property type="entry name" value="SMR domain-like"/>
    <property type="match status" value="1"/>
</dbReference>
<dbReference type="Pfam" id="PF00013">
    <property type="entry name" value="KH_1"/>
    <property type="match status" value="1"/>
</dbReference>
<dbReference type="SUPFAM" id="SSF54791">
    <property type="entry name" value="Eukaryotic type KH-domain (KH-domain type I)"/>
    <property type="match status" value="1"/>
</dbReference>
<keyword evidence="2" id="KW-0175">Coiled coil</keyword>
<dbReference type="PANTHER" id="PTHR47417">
    <property type="entry name" value="SMR DOMAIN-CONTAINING PROTEIN YPL199C"/>
    <property type="match status" value="1"/>
</dbReference>
<dbReference type="InterPro" id="IPR002625">
    <property type="entry name" value="Smr_dom"/>
</dbReference>
<dbReference type="InterPro" id="IPR036612">
    <property type="entry name" value="KH_dom_type_1_sf"/>
</dbReference>
<dbReference type="InterPro" id="IPR053020">
    <property type="entry name" value="Smr_domain_protein"/>
</dbReference>
<dbReference type="AlphaFoldDB" id="A0A151Z6M0"/>
<protein>
    <submittedName>
        <fullName evidence="5">Small MutS related (Smr) family protein</fullName>
    </submittedName>
</protein>
<evidence type="ECO:0000256" key="3">
    <source>
        <dbReference type="SAM" id="MobiDB-lite"/>
    </source>
</evidence>
<dbReference type="GO" id="GO:0003723">
    <property type="term" value="F:RNA binding"/>
    <property type="evidence" value="ECO:0007669"/>
    <property type="project" value="UniProtKB-UniRule"/>
</dbReference>
<proteinExistence type="predicted"/>
<dbReference type="STRING" id="361077.A0A151Z6M0"/>
<feature type="region of interest" description="Disordered" evidence="3">
    <location>
        <begin position="1"/>
        <end position="90"/>
    </location>
</feature>
<sequence length="328" mass="36684">MGNCAGKLKKSKVPKEQQPEQQPVNADKASTTTTVSATQQQPPQQAEKPHDKQAIASTSAEKPKAQQQTTTTTTTTSTPSKEPFNGSKTVQVHKELHKYIIGTKGATVKEIKETSGVTNVEVGVEGGDGVKVTGTEEQCNRAIEIINNTVSQHKTTEQKDKEYKEMREEHEKESQRTGAMYKKYQDEVDSYAKKRQELNDQADKAYESGDKELAKELREQAKHQTQLMEETNKKASREIFADKNKNLDKFTVDLHGLKAKDALELMDERIEQLKKDSSNSGKPFVIIVGAGNHSDENGPKIKPLVYKSFNDRNIKFEEINNGSIQIHL</sequence>
<dbReference type="PANTHER" id="PTHR47417:SF2">
    <property type="entry name" value="SMALL MUTS RELATED FAMILY PROTEIN"/>
    <property type="match status" value="1"/>
</dbReference>
<gene>
    <name evidence="5" type="ORF">DLAC_09534</name>
</gene>
<organism evidence="5 6">
    <name type="scientific">Tieghemostelium lacteum</name>
    <name type="common">Slime mold</name>
    <name type="synonym">Dictyostelium lacteum</name>
    <dbReference type="NCBI Taxonomy" id="361077"/>
    <lineage>
        <taxon>Eukaryota</taxon>
        <taxon>Amoebozoa</taxon>
        <taxon>Evosea</taxon>
        <taxon>Eumycetozoa</taxon>
        <taxon>Dictyostelia</taxon>
        <taxon>Dictyosteliales</taxon>
        <taxon>Raperosteliaceae</taxon>
        <taxon>Tieghemostelium</taxon>
    </lineage>
</organism>
<dbReference type="InParanoid" id="A0A151Z6M0"/>
<dbReference type="EMBL" id="LODT01000039">
    <property type="protein sequence ID" value="KYQ89578.1"/>
    <property type="molecule type" value="Genomic_DNA"/>
</dbReference>
<name>A0A151Z6M0_TIELA</name>
<dbReference type="OMA" id="QSCCACM"/>
<dbReference type="SMART" id="SM00463">
    <property type="entry name" value="SMR"/>
    <property type="match status" value="1"/>
</dbReference>
<dbReference type="InterPro" id="IPR036063">
    <property type="entry name" value="Smr_dom_sf"/>
</dbReference>
<evidence type="ECO:0000256" key="1">
    <source>
        <dbReference type="PROSITE-ProRule" id="PRU00117"/>
    </source>
</evidence>